<evidence type="ECO:0000313" key="6">
    <source>
        <dbReference type="EMBL" id="MDU0354559.1"/>
    </source>
</evidence>
<evidence type="ECO:0000256" key="3">
    <source>
        <dbReference type="ARBA" id="ARBA00023295"/>
    </source>
</evidence>
<dbReference type="Pfam" id="PF16355">
    <property type="entry name" value="DUF4982"/>
    <property type="match status" value="1"/>
</dbReference>
<evidence type="ECO:0000256" key="2">
    <source>
        <dbReference type="ARBA" id="ARBA00022801"/>
    </source>
</evidence>
<dbReference type="PANTHER" id="PTHR42732">
    <property type="entry name" value="BETA-GALACTOSIDASE"/>
    <property type="match status" value="1"/>
</dbReference>
<dbReference type="InterPro" id="IPR040605">
    <property type="entry name" value="Glyco_hydro2_dom5"/>
</dbReference>
<evidence type="ECO:0000259" key="4">
    <source>
        <dbReference type="Pfam" id="PF16355"/>
    </source>
</evidence>
<keyword evidence="2" id="KW-0378">Hydrolase</keyword>
<dbReference type="InterPro" id="IPR051913">
    <property type="entry name" value="GH2_Domain-Containing"/>
</dbReference>
<dbReference type="Proteomes" id="UP001247805">
    <property type="component" value="Unassembled WGS sequence"/>
</dbReference>
<accession>A0ABU3SX23</accession>
<gene>
    <name evidence="6" type="ORF">RS130_11990</name>
</gene>
<dbReference type="InterPro" id="IPR032311">
    <property type="entry name" value="DUF4982"/>
</dbReference>
<evidence type="ECO:0000313" key="7">
    <source>
        <dbReference type="Proteomes" id="UP001247805"/>
    </source>
</evidence>
<evidence type="ECO:0000259" key="5">
    <source>
        <dbReference type="Pfam" id="PF18565"/>
    </source>
</evidence>
<organism evidence="6 7">
    <name type="scientific">Paraglaciecola aquimarina</name>
    <dbReference type="NCBI Taxonomy" id="1235557"/>
    <lineage>
        <taxon>Bacteria</taxon>
        <taxon>Pseudomonadati</taxon>
        <taxon>Pseudomonadota</taxon>
        <taxon>Gammaproteobacteria</taxon>
        <taxon>Alteromonadales</taxon>
        <taxon>Alteromonadaceae</taxon>
        <taxon>Paraglaciecola</taxon>
    </lineage>
</organism>
<proteinExistence type="inferred from homology"/>
<dbReference type="EMBL" id="JAWDIO010000002">
    <property type="protein sequence ID" value="MDU0354559.1"/>
    <property type="molecule type" value="Genomic_DNA"/>
</dbReference>
<keyword evidence="7" id="KW-1185">Reference proteome</keyword>
<dbReference type="Pfam" id="PF18565">
    <property type="entry name" value="Glyco_hydro2_C5"/>
    <property type="match status" value="1"/>
</dbReference>
<reference evidence="6 7" key="1">
    <citation type="submission" date="2023-10" db="EMBL/GenBank/DDBJ databases">
        <title>Glaciecola aquimarina strain GGW-M5 nov., isolated from a coastal seawater.</title>
        <authorList>
            <person name="Bayburt H."/>
            <person name="Kim J.M."/>
            <person name="Choi B.J."/>
            <person name="Jeon C.O."/>
        </authorList>
    </citation>
    <scope>NUCLEOTIDE SEQUENCE [LARGE SCALE GENOMIC DNA]</scope>
    <source>
        <strain evidence="6 7">KCTC 32108</strain>
    </source>
</reference>
<evidence type="ECO:0000256" key="1">
    <source>
        <dbReference type="ARBA" id="ARBA00007401"/>
    </source>
</evidence>
<dbReference type="PANTHER" id="PTHR42732:SF1">
    <property type="entry name" value="BETA-MANNOSIDASE"/>
    <property type="match status" value="1"/>
</dbReference>
<dbReference type="Gene3D" id="2.60.40.10">
    <property type="entry name" value="Immunoglobulins"/>
    <property type="match status" value="2"/>
</dbReference>
<dbReference type="InterPro" id="IPR013783">
    <property type="entry name" value="Ig-like_fold"/>
</dbReference>
<dbReference type="RefSeq" id="WP_316026149.1">
    <property type="nucleotide sequence ID" value="NZ_JAWDIO010000002.1"/>
</dbReference>
<sequence>MGAGINHRGYVPKLHYAVKQEDPNRLTASQSSRWTGWQSSGLTDVFANMNYGPGEWARHEQILGMEGWYGPSVVAEYKNDPMKTGIIYWTAHAYYTFHDIGVWDDRTRSGALSVFRSVRNPKVMWYPTELVDTPSLYVKDPWTEHSKMLTIYSNADEIELAVNDQVKGRFKPSTALKYIGLDHPPFEIPVTFYEAGKLTVTGFIQGQQVLQQERYTPGEAYKINLKFDTKDRVFAADGNDILVGYAEILDKNGMLLTDANVDVEFSISGPAEIIGDNVNIQANPAKARLGVAPILVRASTKAGSIKIRAKAKGLKSDSVKLRSQEVSKDAILVNAYPIKDYAKIRVDMGAEDQLVQFGWQAWYGQDNQNASVHFDDFGGFDVSLLKNSEQGILRWLGEMNVIGLHGYVYGEGVVGVDKQGISLIFDGLEKGQYSIKTYHHAPRSNTDSMDPNLDKLKTITIHKLPYATALEALVSDASGARSVKNIAVTEGKSLQLGQPGSQTISFAADGTNPVSIVFRDPKAEKGIWLNGFELTSHNNMH</sequence>
<name>A0ABU3SX23_9ALTE</name>
<feature type="domain" description="Glycoside hydrolase family 2" evidence="5">
    <location>
        <begin position="225"/>
        <end position="320"/>
    </location>
</feature>
<keyword evidence="3" id="KW-0326">Glycosidase</keyword>
<protein>
    <submittedName>
        <fullName evidence="6">DUF4982 domain-containing protein</fullName>
    </submittedName>
</protein>
<feature type="domain" description="DUF4982" evidence="4">
    <location>
        <begin position="148"/>
        <end position="209"/>
    </location>
</feature>
<comment type="caution">
    <text evidence="6">The sequence shown here is derived from an EMBL/GenBank/DDBJ whole genome shotgun (WGS) entry which is preliminary data.</text>
</comment>
<comment type="similarity">
    <text evidence="1">Belongs to the glycosyl hydrolase 2 family.</text>
</comment>